<evidence type="ECO:0000313" key="1">
    <source>
        <dbReference type="EMBL" id="RRD49559.1"/>
    </source>
</evidence>
<dbReference type="Gene3D" id="3.80.10.10">
    <property type="entry name" value="Ribonuclease Inhibitor"/>
    <property type="match status" value="1"/>
</dbReference>
<reference evidence="1 2" key="1">
    <citation type="submission" date="2018-11" db="EMBL/GenBank/DDBJ databases">
        <title>Genomes From Bacteria Associated with the Canine Oral Cavity: a Test Case for Automated Genome-Based Taxonomic Assignment.</title>
        <authorList>
            <person name="Coil D.A."/>
            <person name="Jospin G."/>
            <person name="Darling A.E."/>
            <person name="Wallis C."/>
            <person name="Davis I.J."/>
            <person name="Harris S."/>
            <person name="Eisen J.A."/>
            <person name="Holcombe L.J."/>
            <person name="O'Flynn C."/>
        </authorList>
    </citation>
    <scope>NUCLEOTIDE SEQUENCE [LARGE SCALE GENOMIC DNA]</scope>
    <source>
        <strain evidence="1 2">OH2822_COT-296</strain>
    </source>
</reference>
<dbReference type="AlphaFoldDB" id="A0A3P1WSF0"/>
<proteinExistence type="predicted"/>
<comment type="caution">
    <text evidence="1">The sequence shown here is derived from an EMBL/GenBank/DDBJ whole genome shotgun (WGS) entry which is preliminary data.</text>
</comment>
<dbReference type="Proteomes" id="UP000280935">
    <property type="component" value="Unassembled WGS sequence"/>
</dbReference>
<evidence type="ECO:0000313" key="2">
    <source>
        <dbReference type="Proteomes" id="UP000280935"/>
    </source>
</evidence>
<dbReference type="EMBL" id="RQYT01000015">
    <property type="protein sequence ID" value="RRD49559.1"/>
    <property type="molecule type" value="Genomic_DNA"/>
</dbReference>
<name>A0A3P1WSF0_9ACTN</name>
<dbReference type="OrthoDB" id="9769590at2"/>
<dbReference type="InterPro" id="IPR032675">
    <property type="entry name" value="LRR_dom_sf"/>
</dbReference>
<organism evidence="1 2">
    <name type="scientific">Arachnia propionica</name>
    <dbReference type="NCBI Taxonomy" id="1750"/>
    <lineage>
        <taxon>Bacteria</taxon>
        <taxon>Bacillati</taxon>
        <taxon>Actinomycetota</taxon>
        <taxon>Actinomycetes</taxon>
        <taxon>Propionibacteriales</taxon>
        <taxon>Propionibacteriaceae</taxon>
        <taxon>Arachnia</taxon>
    </lineage>
</organism>
<protein>
    <submittedName>
        <fullName evidence="1">Uncharacterized protein</fullName>
    </submittedName>
</protein>
<accession>A0A3P1WSF0</accession>
<sequence>MTDIIQGLLQLQESIHRFEVETLGLDPDWGEARVAFCVAGELLDLAFHGDSFDEFPDEPPGMDEDSNHPLAAFLDWLAEPHHARRVRSLRFTGPDEGGNGMRPWTFDRLLNRDVVFERLRHFEVGLTDGADHNLSVIASADDWFSEGGTLAALLARMPTLRSMIVPSAPNEEFFDGPPHPLSSLQLQCGLAHENVITNLARSSRFPELRELDHTEMHDPGRVAEASAEELRELFTDVEAFEELVRSPTGRRLSRLVLRGTTLTEEQLGSLHRANPGLQLIHVPEEHGYHIS</sequence>
<gene>
    <name evidence="1" type="ORF">EII35_08165</name>
</gene>
<dbReference type="RefSeq" id="WP_125227965.1">
    <property type="nucleotide sequence ID" value="NZ_RQYT01000015.1"/>
</dbReference>